<dbReference type="Gene3D" id="2.30.110.10">
    <property type="entry name" value="Electron Transport, Fmn-binding Protein, Chain A"/>
    <property type="match status" value="1"/>
</dbReference>
<name>A0A2P8GK01_9BACL</name>
<dbReference type="PANTHER" id="PTHR34818:SF1">
    <property type="entry name" value="PROTEIN BLI-3"/>
    <property type="match status" value="1"/>
</dbReference>
<dbReference type="EMBL" id="PYAT01000009">
    <property type="protein sequence ID" value="PSL34292.1"/>
    <property type="molecule type" value="Genomic_DNA"/>
</dbReference>
<comment type="caution">
    <text evidence="2">The sequence shown here is derived from an EMBL/GenBank/DDBJ whole genome shotgun (WGS) entry which is preliminary data.</text>
</comment>
<dbReference type="SUPFAM" id="SSF50475">
    <property type="entry name" value="FMN-binding split barrel"/>
    <property type="match status" value="1"/>
</dbReference>
<accession>A0A2P8GK01</accession>
<evidence type="ECO:0000313" key="2">
    <source>
        <dbReference type="EMBL" id="PSL34292.1"/>
    </source>
</evidence>
<dbReference type="OrthoDB" id="5431160at2"/>
<dbReference type="Proteomes" id="UP000242682">
    <property type="component" value="Unassembled WGS sequence"/>
</dbReference>
<keyword evidence="3" id="KW-1185">Reference proteome</keyword>
<protein>
    <submittedName>
        <fullName evidence="2">General stress protein 26</fullName>
    </submittedName>
</protein>
<gene>
    <name evidence="2" type="ORF">B0H99_10918</name>
</gene>
<dbReference type="InterPro" id="IPR012349">
    <property type="entry name" value="Split_barrel_FMN-bd"/>
</dbReference>
<reference evidence="2 3" key="1">
    <citation type="submission" date="2018-03" db="EMBL/GenBank/DDBJ databases">
        <title>Genomic Encyclopedia of Type Strains, Phase III (KMG-III): the genomes of soil and plant-associated and newly described type strains.</title>
        <authorList>
            <person name="Whitman W."/>
        </authorList>
    </citation>
    <scope>NUCLEOTIDE SEQUENCE [LARGE SCALE GENOMIC DNA]</scope>
    <source>
        <strain evidence="2 3">CGMCC 1.12259</strain>
    </source>
</reference>
<evidence type="ECO:0000313" key="3">
    <source>
        <dbReference type="Proteomes" id="UP000242682"/>
    </source>
</evidence>
<dbReference type="RefSeq" id="WP_106533941.1">
    <property type="nucleotide sequence ID" value="NZ_PYAT01000009.1"/>
</dbReference>
<proteinExistence type="predicted"/>
<organism evidence="2 3">
    <name type="scientific">Planomicrobium soli</name>
    <dbReference type="NCBI Taxonomy" id="1176648"/>
    <lineage>
        <taxon>Bacteria</taxon>
        <taxon>Bacillati</taxon>
        <taxon>Bacillota</taxon>
        <taxon>Bacilli</taxon>
        <taxon>Bacillales</taxon>
        <taxon>Caryophanaceae</taxon>
        <taxon>Planomicrobium</taxon>
    </lineage>
</organism>
<dbReference type="PANTHER" id="PTHR34818">
    <property type="entry name" value="PROTEIN BLI-3"/>
    <property type="match status" value="1"/>
</dbReference>
<dbReference type="InterPro" id="IPR011576">
    <property type="entry name" value="Pyridox_Oxase_N"/>
</dbReference>
<dbReference type="InterPro" id="IPR052917">
    <property type="entry name" value="Stress-Dev_Protein"/>
</dbReference>
<evidence type="ECO:0000259" key="1">
    <source>
        <dbReference type="Pfam" id="PF01243"/>
    </source>
</evidence>
<sequence>MNQTELKNNALKILEESHVGTLATVKDNKPHSRYMTFFNDEFTLYTATSKQTQKVDEIEDNPHVHILLGYEGQGVGDAFLEIEGEMSVHDEQSMIDKVWNDALRGWFSGPDDPNLVILAIKPNRVRLINKKGEEPQTIELQ</sequence>
<dbReference type="AlphaFoldDB" id="A0A2P8GK01"/>
<dbReference type="Pfam" id="PF01243">
    <property type="entry name" value="PNPOx_N"/>
    <property type="match status" value="1"/>
</dbReference>
<feature type="domain" description="Pyridoxamine 5'-phosphate oxidase N-terminal" evidence="1">
    <location>
        <begin position="9"/>
        <end position="128"/>
    </location>
</feature>